<comment type="caution">
    <text evidence="3">The sequence shown here is derived from an EMBL/GenBank/DDBJ whole genome shotgun (WGS) entry which is preliminary data.</text>
</comment>
<accession>A0ABQ9FGE1</accession>
<dbReference type="PANTHER" id="PTHR24320:SF152">
    <property type="entry name" value="SHORT-CHAIN DEHYDROGENASE_REDUCTASE FAMILY PROTEIN"/>
    <property type="match status" value="1"/>
</dbReference>
<dbReference type="SUPFAM" id="SSF51735">
    <property type="entry name" value="NAD(P)-binding Rossmann-fold domains"/>
    <property type="match status" value="1"/>
</dbReference>
<dbReference type="Pfam" id="PF00106">
    <property type="entry name" value="adh_short"/>
    <property type="match status" value="1"/>
</dbReference>
<keyword evidence="4" id="KW-1185">Reference proteome</keyword>
<dbReference type="PRINTS" id="PR00081">
    <property type="entry name" value="GDHRDH"/>
</dbReference>
<dbReference type="Gene3D" id="3.40.50.720">
    <property type="entry name" value="NAD(P)-binding Rossmann-like Domain"/>
    <property type="match status" value="1"/>
</dbReference>
<dbReference type="InterPro" id="IPR036291">
    <property type="entry name" value="NAD(P)-bd_dom_sf"/>
</dbReference>
<evidence type="ECO:0000256" key="2">
    <source>
        <dbReference type="ARBA" id="ARBA00023002"/>
    </source>
</evidence>
<protein>
    <submittedName>
        <fullName evidence="3">Uncharacterized protein</fullName>
    </submittedName>
</protein>
<dbReference type="InterPro" id="IPR002347">
    <property type="entry name" value="SDR_fam"/>
</dbReference>
<evidence type="ECO:0000313" key="3">
    <source>
        <dbReference type="EMBL" id="KAJ8315325.1"/>
    </source>
</evidence>
<evidence type="ECO:0000313" key="4">
    <source>
        <dbReference type="Proteomes" id="UP001217089"/>
    </source>
</evidence>
<reference evidence="3 4" key="1">
    <citation type="submission" date="2022-12" db="EMBL/GenBank/DDBJ databases">
        <title>Chromosome-level genome of Tegillarca granosa.</title>
        <authorList>
            <person name="Kim J."/>
        </authorList>
    </citation>
    <scope>NUCLEOTIDE SEQUENCE [LARGE SCALE GENOMIC DNA]</scope>
    <source>
        <strain evidence="3">Teg-2019</strain>
        <tissue evidence="3">Adductor muscle</tissue>
    </source>
</reference>
<dbReference type="EMBL" id="JARBDR010000337">
    <property type="protein sequence ID" value="KAJ8315325.1"/>
    <property type="molecule type" value="Genomic_DNA"/>
</dbReference>
<sequence length="278" mass="31019">MGGEASIPVVSLPRSRIAIITGGNAGVGYETGKAIRRMDAEFQAEKAKGTQNIINDDHLDVEFMQLDLGSLESVKEFTDTFIASGRKLHILICNAGIYMPHEVTTVDNLDMTYQVNYLSQFLMVAKFIPVMKKSGSDCRIVLVSSEAHRKAKFSHELASGKQMSEYDGFQCFANTKLFQLMQMYSIDRVLTRSSVEICCVHPGRVKTAHKGAATAIYAAVTPDLQAVSRAYYKESRRAAKWPSNKARDKELQEFLLKSTVDVLKDYLDQDIVNELENS</sequence>
<comment type="similarity">
    <text evidence="1">Belongs to the short-chain dehydrogenases/reductases (SDR) family.</text>
</comment>
<organism evidence="3 4">
    <name type="scientific">Tegillarca granosa</name>
    <name type="common">Malaysian cockle</name>
    <name type="synonym">Anadara granosa</name>
    <dbReference type="NCBI Taxonomy" id="220873"/>
    <lineage>
        <taxon>Eukaryota</taxon>
        <taxon>Metazoa</taxon>
        <taxon>Spiralia</taxon>
        <taxon>Lophotrochozoa</taxon>
        <taxon>Mollusca</taxon>
        <taxon>Bivalvia</taxon>
        <taxon>Autobranchia</taxon>
        <taxon>Pteriomorphia</taxon>
        <taxon>Arcoida</taxon>
        <taxon>Arcoidea</taxon>
        <taxon>Arcidae</taxon>
        <taxon>Tegillarca</taxon>
    </lineage>
</organism>
<evidence type="ECO:0000256" key="1">
    <source>
        <dbReference type="ARBA" id="ARBA00006484"/>
    </source>
</evidence>
<dbReference type="PANTHER" id="PTHR24320">
    <property type="entry name" value="RETINOL DEHYDROGENASE"/>
    <property type="match status" value="1"/>
</dbReference>
<proteinExistence type="inferred from homology"/>
<name>A0ABQ9FGE1_TEGGR</name>
<gene>
    <name evidence="3" type="ORF">KUTeg_007475</name>
</gene>
<dbReference type="Proteomes" id="UP001217089">
    <property type="component" value="Unassembled WGS sequence"/>
</dbReference>
<keyword evidence="2" id="KW-0560">Oxidoreductase</keyword>